<accession>A0A6A1VI02</accession>
<keyword evidence="3" id="KW-1185">Reference proteome</keyword>
<dbReference type="EMBL" id="RXIC02000023">
    <property type="protein sequence ID" value="KAB1212512.1"/>
    <property type="molecule type" value="Genomic_DNA"/>
</dbReference>
<evidence type="ECO:0000256" key="1">
    <source>
        <dbReference type="SAM" id="MobiDB-lite"/>
    </source>
</evidence>
<evidence type="ECO:0000313" key="2">
    <source>
        <dbReference type="EMBL" id="KAB1212512.1"/>
    </source>
</evidence>
<dbReference type="PROSITE" id="PS51257">
    <property type="entry name" value="PROKAR_LIPOPROTEIN"/>
    <property type="match status" value="1"/>
</dbReference>
<reference evidence="2 3" key="1">
    <citation type="journal article" date="2019" name="Plant Biotechnol. J.">
        <title>The red bayberry genome and genetic basis of sex determination.</title>
        <authorList>
            <person name="Jia H.M."/>
            <person name="Jia H.J."/>
            <person name="Cai Q.L."/>
            <person name="Wang Y."/>
            <person name="Zhao H.B."/>
            <person name="Yang W.F."/>
            <person name="Wang G.Y."/>
            <person name="Li Y.H."/>
            <person name="Zhan D.L."/>
            <person name="Shen Y.T."/>
            <person name="Niu Q.F."/>
            <person name="Chang L."/>
            <person name="Qiu J."/>
            <person name="Zhao L."/>
            <person name="Xie H.B."/>
            <person name="Fu W.Y."/>
            <person name="Jin J."/>
            <person name="Li X.W."/>
            <person name="Jiao Y."/>
            <person name="Zhou C.C."/>
            <person name="Tu T."/>
            <person name="Chai C.Y."/>
            <person name="Gao J.L."/>
            <person name="Fan L.J."/>
            <person name="van de Weg E."/>
            <person name="Wang J.Y."/>
            <person name="Gao Z.S."/>
        </authorList>
    </citation>
    <scope>NUCLEOTIDE SEQUENCE [LARGE SCALE GENOMIC DNA]</scope>
    <source>
        <tissue evidence="2">Leaves</tissue>
    </source>
</reference>
<gene>
    <name evidence="2" type="ORF">CJ030_MR5G019095</name>
</gene>
<protein>
    <recommendedName>
        <fullName evidence="4">Pentatricopeptide repeat-containing protein</fullName>
    </recommendedName>
</protein>
<organism evidence="2 3">
    <name type="scientific">Morella rubra</name>
    <name type="common">Chinese bayberry</name>
    <dbReference type="NCBI Taxonomy" id="262757"/>
    <lineage>
        <taxon>Eukaryota</taxon>
        <taxon>Viridiplantae</taxon>
        <taxon>Streptophyta</taxon>
        <taxon>Embryophyta</taxon>
        <taxon>Tracheophyta</taxon>
        <taxon>Spermatophyta</taxon>
        <taxon>Magnoliopsida</taxon>
        <taxon>eudicotyledons</taxon>
        <taxon>Gunneridae</taxon>
        <taxon>Pentapetalae</taxon>
        <taxon>rosids</taxon>
        <taxon>fabids</taxon>
        <taxon>Fagales</taxon>
        <taxon>Myricaceae</taxon>
        <taxon>Morella</taxon>
    </lineage>
</organism>
<evidence type="ECO:0000313" key="3">
    <source>
        <dbReference type="Proteomes" id="UP000516437"/>
    </source>
</evidence>
<proteinExistence type="predicted"/>
<sequence length="106" mass="11658">MSLFERMPDRDVVAWNAVIVGCPQNGLFPDPISLFKRIIKIAQEGNREVQKFRKDAALCESMATVLNLEEEKRSVEIGPSASEDISDEPFSPGSSLTATTSQETGK</sequence>
<dbReference type="Proteomes" id="UP000516437">
    <property type="component" value="Chromosome 5"/>
</dbReference>
<feature type="compositionally biased region" description="Polar residues" evidence="1">
    <location>
        <begin position="92"/>
        <end position="106"/>
    </location>
</feature>
<dbReference type="AlphaFoldDB" id="A0A6A1VI02"/>
<dbReference type="OrthoDB" id="727945at2759"/>
<name>A0A6A1VI02_9ROSI</name>
<comment type="caution">
    <text evidence="2">The sequence shown here is derived from an EMBL/GenBank/DDBJ whole genome shotgun (WGS) entry which is preliminary data.</text>
</comment>
<evidence type="ECO:0008006" key="4">
    <source>
        <dbReference type="Google" id="ProtNLM"/>
    </source>
</evidence>
<feature type="region of interest" description="Disordered" evidence="1">
    <location>
        <begin position="71"/>
        <end position="106"/>
    </location>
</feature>